<dbReference type="Gene3D" id="3.30.930.10">
    <property type="entry name" value="Bira Bifunctional Protein, Domain 2"/>
    <property type="match status" value="1"/>
</dbReference>
<evidence type="ECO:0000256" key="7">
    <source>
        <dbReference type="ARBA" id="ARBA00022917"/>
    </source>
</evidence>
<dbReference type="SMART" id="SM00863">
    <property type="entry name" value="tRNA_SAD"/>
    <property type="match status" value="1"/>
</dbReference>
<dbReference type="PROSITE" id="PS50860">
    <property type="entry name" value="AA_TRNA_LIGASE_II_ALA"/>
    <property type="match status" value="1"/>
</dbReference>
<evidence type="ECO:0000256" key="5">
    <source>
        <dbReference type="ARBA" id="ARBA00022840"/>
    </source>
</evidence>
<keyword evidence="9" id="KW-0963">Cytoplasm</keyword>
<dbReference type="HAMAP" id="MF_00036_B">
    <property type="entry name" value="Ala_tRNA_synth_B"/>
    <property type="match status" value="1"/>
</dbReference>
<dbReference type="GO" id="GO:0005524">
    <property type="term" value="F:ATP binding"/>
    <property type="evidence" value="ECO:0007669"/>
    <property type="project" value="UniProtKB-UniRule"/>
</dbReference>
<feature type="binding site" evidence="9">
    <location>
        <position position="445"/>
    </location>
    <ligand>
        <name>Zn(2+)</name>
        <dbReference type="ChEBI" id="CHEBI:29105"/>
    </ligand>
</feature>
<dbReference type="InterPro" id="IPR018163">
    <property type="entry name" value="Thr/Ala-tRNA-synth_IIc_edit"/>
</dbReference>
<keyword evidence="8 9" id="KW-0030">Aminoacyl-tRNA synthetase</keyword>
<protein>
    <recommendedName>
        <fullName evidence="9">Alanine--tRNA ligase</fullName>
        <ecNumber evidence="9">6.1.1.7</ecNumber>
    </recommendedName>
    <alternativeName>
        <fullName evidence="9">Alanyl-tRNA synthetase</fullName>
        <shortName evidence="9">AlaRS</shortName>
    </alternativeName>
</protein>
<feature type="binding site" evidence="9">
    <location>
        <position position="549"/>
    </location>
    <ligand>
        <name>Zn(2+)</name>
        <dbReference type="ChEBI" id="CHEBI:29105"/>
    </ligand>
</feature>
<keyword evidence="6 9" id="KW-0694">RNA-binding</keyword>
<comment type="function">
    <text evidence="9">Catalyzes the attachment of alanine to tRNA(Ala) in a two-step reaction: alanine is first activated by ATP to form Ala-AMP and then transferred to the acceptor end of tRNA(Ala). Also edits incorrectly charged Ser-tRNA(Ala) and Gly-tRNA(Ala) via its editing domain.</text>
</comment>
<proteinExistence type="inferred from homology"/>
<keyword evidence="5 9" id="KW-0067">ATP-binding</keyword>
<evidence type="ECO:0000256" key="9">
    <source>
        <dbReference type="HAMAP-Rule" id="MF_00036"/>
    </source>
</evidence>
<comment type="domain">
    <text evidence="9">Consists of three domains; the N-terminal catalytic domain, the editing domain and the C-terminal C-Ala domain. The editing domain removes incorrectly charged amino acids, while the C-Ala domain, along with tRNA(Ala), serves as a bridge to cooperatively bring together the editing and aminoacylation centers thus stimulating deacylation of misacylated tRNAs.</text>
</comment>
<evidence type="ECO:0000256" key="2">
    <source>
        <dbReference type="ARBA" id="ARBA00022555"/>
    </source>
</evidence>
<dbReference type="Pfam" id="PF07973">
    <property type="entry name" value="tRNA_SAD"/>
    <property type="match status" value="1"/>
</dbReference>
<feature type="binding site" evidence="9">
    <location>
        <position position="553"/>
    </location>
    <ligand>
        <name>Zn(2+)</name>
        <dbReference type="ChEBI" id="CHEBI:29105"/>
    </ligand>
</feature>
<dbReference type="Gene3D" id="3.30.54.20">
    <property type="match status" value="1"/>
</dbReference>
<evidence type="ECO:0000256" key="3">
    <source>
        <dbReference type="ARBA" id="ARBA00022598"/>
    </source>
</evidence>
<keyword evidence="7 9" id="KW-0648">Protein biosynthesis</keyword>
<dbReference type="NCBIfam" id="TIGR00344">
    <property type="entry name" value="alaS"/>
    <property type="match status" value="1"/>
</dbReference>
<dbReference type="EC" id="6.1.1.7" evidence="9"/>
<comment type="cofactor">
    <cofactor evidence="9">
        <name>Zn(2+)</name>
        <dbReference type="ChEBI" id="CHEBI:29105"/>
    </cofactor>
    <text evidence="9">Binds 1 zinc ion per subunit.</text>
</comment>
<evidence type="ECO:0000256" key="4">
    <source>
        <dbReference type="ARBA" id="ARBA00022741"/>
    </source>
</evidence>
<evidence type="ECO:0000256" key="6">
    <source>
        <dbReference type="ARBA" id="ARBA00022884"/>
    </source>
</evidence>
<dbReference type="PANTHER" id="PTHR11777:SF9">
    <property type="entry name" value="ALANINE--TRNA LIGASE, CYTOPLASMIC"/>
    <property type="match status" value="1"/>
</dbReference>
<name>A0A1F5CBP3_9BACT</name>
<dbReference type="GO" id="GO:0008270">
    <property type="term" value="F:zinc ion binding"/>
    <property type="evidence" value="ECO:0007669"/>
    <property type="project" value="UniProtKB-UniRule"/>
</dbReference>
<sequence length="583" mass="65895">MTSREIREKFLNFFEKNGHKIVPSSSLLPKDDPSVLLTSAGMQQFKPYYVGKKDPIEDFGSQNTVSVQKSFRTSDIDEVGDESHLTFFEMLGNFSFGGYFKEEAIKFGWEFITKELKITPERIYVSVFEGDSEVPADEESIAVWKSLGVSVNRIKKAGRSDNFWGPTGNEGPCGPTSEIYVDGLEVWNIVFNQYYCQPDKTLKPLKQNGVDTGMGFERLAMIVQGAPTIFETDLFRPLIELISHRDVPDEARSVRIIADHARAAAFLIADGVMPSNIGTGYVLRRIIRRAIRHGRLLELESNFLILLSQKVIELYKKSYPELSAKREDILTVIQKEEEKFSNTLGKGLKEFEKLILQKSDKIVSGNDAFYLYESYGFPMELTRELALEKGFAIDESGWKTAFKAHQEISRVGAGKKFGGHGLTEKSEIRSTKSEIEDIEKITRLHTATHLLHQALHDVLDKEADVKQMGSDINVERARFDFTFPRKLTTEELKKVEETVNQKIDENLPITVAKLSLKEALVSGARAFFKEKYPDEVTVYSVGDYSREICGGPHIKKTGEIGHFKIIKEESSSAGVRRIRAVVE</sequence>
<dbReference type="FunFam" id="3.30.980.10:FF:000004">
    <property type="entry name" value="Alanine--tRNA ligase, cytoplasmic"/>
    <property type="match status" value="1"/>
</dbReference>
<dbReference type="PANTHER" id="PTHR11777">
    <property type="entry name" value="ALANYL-TRNA SYNTHETASE"/>
    <property type="match status" value="1"/>
</dbReference>
<dbReference type="GO" id="GO:0006419">
    <property type="term" value="P:alanyl-tRNA aminoacylation"/>
    <property type="evidence" value="ECO:0007669"/>
    <property type="project" value="UniProtKB-UniRule"/>
</dbReference>
<evidence type="ECO:0000256" key="8">
    <source>
        <dbReference type="ARBA" id="ARBA00023146"/>
    </source>
</evidence>
<keyword evidence="3 9" id="KW-0436">Ligase</keyword>
<keyword evidence="9" id="KW-0862">Zinc</keyword>
<dbReference type="InterPro" id="IPR023033">
    <property type="entry name" value="Ala_tRNA_ligase_euk/bac"/>
</dbReference>
<dbReference type="AlphaFoldDB" id="A0A1F5CBP3"/>
<dbReference type="GO" id="GO:0002161">
    <property type="term" value="F:aminoacyl-tRNA deacylase activity"/>
    <property type="evidence" value="ECO:0007669"/>
    <property type="project" value="TreeGrafter"/>
</dbReference>
<dbReference type="Pfam" id="PF01411">
    <property type="entry name" value="tRNA-synt_2c"/>
    <property type="match status" value="1"/>
</dbReference>
<dbReference type="InterPro" id="IPR018162">
    <property type="entry name" value="Ala-tRNA-ligase_IIc_anticod-bd"/>
</dbReference>
<dbReference type="PRINTS" id="PR00980">
    <property type="entry name" value="TRNASYNTHALA"/>
</dbReference>
<keyword evidence="9" id="KW-0479">Metal-binding</keyword>
<dbReference type="GO" id="GO:0005829">
    <property type="term" value="C:cytosol"/>
    <property type="evidence" value="ECO:0007669"/>
    <property type="project" value="TreeGrafter"/>
</dbReference>
<evidence type="ECO:0000256" key="1">
    <source>
        <dbReference type="ARBA" id="ARBA00008226"/>
    </source>
</evidence>
<dbReference type="SUPFAM" id="SSF101353">
    <property type="entry name" value="Putative anticodon-binding domain of alanyl-tRNA synthetase (AlaRS)"/>
    <property type="match status" value="1"/>
</dbReference>
<dbReference type="InterPro" id="IPR050058">
    <property type="entry name" value="Ala-tRNA_ligase"/>
</dbReference>
<evidence type="ECO:0000259" key="10">
    <source>
        <dbReference type="PROSITE" id="PS50860"/>
    </source>
</evidence>
<dbReference type="Proteomes" id="UP000177197">
    <property type="component" value="Unassembled WGS sequence"/>
</dbReference>
<evidence type="ECO:0000313" key="12">
    <source>
        <dbReference type="Proteomes" id="UP000177197"/>
    </source>
</evidence>
<dbReference type="InterPro" id="IPR018164">
    <property type="entry name" value="Ala-tRNA-synth_IIc_N"/>
</dbReference>
<feature type="domain" description="Alanyl-transfer RNA synthetases family profile" evidence="10">
    <location>
        <begin position="1"/>
        <end position="583"/>
    </location>
</feature>
<dbReference type="GO" id="GO:0004813">
    <property type="term" value="F:alanine-tRNA ligase activity"/>
    <property type="evidence" value="ECO:0007669"/>
    <property type="project" value="UniProtKB-UniRule"/>
</dbReference>
<keyword evidence="4 9" id="KW-0547">Nucleotide-binding</keyword>
<dbReference type="InterPro" id="IPR012947">
    <property type="entry name" value="tRNA_SAD"/>
</dbReference>
<dbReference type="CDD" id="cd00673">
    <property type="entry name" value="AlaRS_core"/>
    <property type="match status" value="1"/>
</dbReference>
<dbReference type="InterPro" id="IPR018165">
    <property type="entry name" value="Ala-tRNA-synth_IIc_core"/>
</dbReference>
<dbReference type="InterPro" id="IPR045864">
    <property type="entry name" value="aa-tRNA-synth_II/BPL/LPL"/>
</dbReference>
<comment type="subcellular location">
    <subcellularLocation>
        <location evidence="9">Cytoplasm</location>
    </subcellularLocation>
</comment>
<organism evidence="11 12">
    <name type="scientific">Candidatus Azambacteria bacterium RIFCSPLOWO2_02_FULL_44_14</name>
    <dbReference type="NCBI Taxonomy" id="1797306"/>
    <lineage>
        <taxon>Bacteria</taxon>
        <taxon>Candidatus Azamiibacteriota</taxon>
    </lineage>
</organism>
<reference evidence="11 12" key="1">
    <citation type="journal article" date="2016" name="Nat. Commun.">
        <title>Thousands of microbial genomes shed light on interconnected biogeochemical processes in an aquifer system.</title>
        <authorList>
            <person name="Anantharaman K."/>
            <person name="Brown C.T."/>
            <person name="Hug L.A."/>
            <person name="Sharon I."/>
            <person name="Castelle C.J."/>
            <person name="Probst A.J."/>
            <person name="Thomas B.C."/>
            <person name="Singh A."/>
            <person name="Wilkins M.J."/>
            <person name="Karaoz U."/>
            <person name="Brodie E.L."/>
            <person name="Williams K.H."/>
            <person name="Hubbard S.S."/>
            <person name="Banfield J.F."/>
        </authorList>
    </citation>
    <scope>NUCLEOTIDE SEQUENCE [LARGE SCALE GENOMIC DNA]</scope>
</reference>
<dbReference type="GO" id="GO:0000049">
    <property type="term" value="F:tRNA binding"/>
    <property type="evidence" value="ECO:0007669"/>
    <property type="project" value="UniProtKB-KW"/>
</dbReference>
<comment type="catalytic activity">
    <reaction evidence="9">
        <text>tRNA(Ala) + L-alanine + ATP = L-alanyl-tRNA(Ala) + AMP + diphosphate</text>
        <dbReference type="Rhea" id="RHEA:12540"/>
        <dbReference type="Rhea" id="RHEA-COMP:9657"/>
        <dbReference type="Rhea" id="RHEA-COMP:9923"/>
        <dbReference type="ChEBI" id="CHEBI:30616"/>
        <dbReference type="ChEBI" id="CHEBI:33019"/>
        <dbReference type="ChEBI" id="CHEBI:57972"/>
        <dbReference type="ChEBI" id="CHEBI:78442"/>
        <dbReference type="ChEBI" id="CHEBI:78497"/>
        <dbReference type="ChEBI" id="CHEBI:456215"/>
        <dbReference type="EC" id="6.1.1.7"/>
    </reaction>
</comment>
<dbReference type="InterPro" id="IPR002318">
    <property type="entry name" value="Ala-tRNA-lgiase_IIc"/>
</dbReference>
<dbReference type="SUPFAM" id="SSF55681">
    <property type="entry name" value="Class II aaRS and biotin synthetases"/>
    <property type="match status" value="1"/>
</dbReference>
<feature type="binding site" evidence="9">
    <location>
        <position position="449"/>
    </location>
    <ligand>
        <name>Zn(2+)</name>
        <dbReference type="ChEBI" id="CHEBI:29105"/>
    </ligand>
</feature>
<dbReference type="EMBL" id="MEYV01000010">
    <property type="protein sequence ID" value="OGD40331.1"/>
    <property type="molecule type" value="Genomic_DNA"/>
</dbReference>
<gene>
    <name evidence="9" type="primary">alaS</name>
    <name evidence="11" type="ORF">A3I30_03505</name>
</gene>
<dbReference type="NCBIfam" id="NF002436">
    <property type="entry name" value="PRK01584.1"/>
    <property type="match status" value="1"/>
</dbReference>
<accession>A0A1F5CBP3</accession>
<keyword evidence="2 9" id="KW-0820">tRNA-binding</keyword>
<dbReference type="SUPFAM" id="SSF55186">
    <property type="entry name" value="ThrRS/AlaRS common domain"/>
    <property type="match status" value="1"/>
</dbReference>
<comment type="similarity">
    <text evidence="1 9">Belongs to the class-II aminoacyl-tRNA synthetase family.</text>
</comment>
<comment type="caution">
    <text evidence="11">The sequence shown here is derived from an EMBL/GenBank/DDBJ whole genome shotgun (WGS) entry which is preliminary data.</text>
</comment>
<evidence type="ECO:0000313" key="11">
    <source>
        <dbReference type="EMBL" id="OGD40331.1"/>
    </source>
</evidence>
<dbReference type="Gene3D" id="3.30.980.10">
    <property type="entry name" value="Threonyl-trna Synthetase, Chain A, domain 2"/>
    <property type="match status" value="1"/>
</dbReference>